<name>A0ABR7DH89_9CLOT</name>
<keyword evidence="5" id="KW-1003">Cell membrane</keyword>
<proteinExistence type="inferred from homology"/>
<dbReference type="PANTHER" id="PTHR43823:SF3">
    <property type="entry name" value="MULTIDRUG EXPORT PROTEIN MEPA"/>
    <property type="match status" value="1"/>
</dbReference>
<evidence type="ECO:0000256" key="5">
    <source>
        <dbReference type="ARBA" id="ARBA00022475"/>
    </source>
</evidence>
<feature type="transmembrane region" description="Helical" evidence="10">
    <location>
        <begin position="196"/>
        <end position="216"/>
    </location>
</feature>
<evidence type="ECO:0000256" key="10">
    <source>
        <dbReference type="SAM" id="Phobius"/>
    </source>
</evidence>
<dbReference type="NCBIfam" id="TIGR00797">
    <property type="entry name" value="matE"/>
    <property type="match status" value="1"/>
</dbReference>
<evidence type="ECO:0000256" key="8">
    <source>
        <dbReference type="ARBA" id="ARBA00023136"/>
    </source>
</evidence>
<evidence type="ECO:0000256" key="1">
    <source>
        <dbReference type="ARBA" id="ARBA00004651"/>
    </source>
</evidence>
<comment type="caution">
    <text evidence="11">The sequence shown here is derived from an EMBL/GenBank/DDBJ whole genome shotgun (WGS) entry which is preliminary data.</text>
</comment>
<keyword evidence="4" id="KW-0813">Transport</keyword>
<comment type="subcellular location">
    <subcellularLocation>
        <location evidence="1">Cell membrane</location>
        <topology evidence="1">Multi-pass membrane protein</topology>
    </subcellularLocation>
</comment>
<keyword evidence="6 10" id="KW-0812">Transmembrane</keyword>
<dbReference type="InterPro" id="IPR048279">
    <property type="entry name" value="MdtK-like"/>
</dbReference>
<evidence type="ECO:0000256" key="3">
    <source>
        <dbReference type="ARBA" id="ARBA00022106"/>
    </source>
</evidence>
<evidence type="ECO:0000256" key="9">
    <source>
        <dbReference type="ARBA" id="ARBA00023251"/>
    </source>
</evidence>
<evidence type="ECO:0000256" key="2">
    <source>
        <dbReference type="ARBA" id="ARBA00008417"/>
    </source>
</evidence>
<keyword evidence="7 10" id="KW-1133">Transmembrane helix</keyword>
<feature type="transmembrane region" description="Helical" evidence="10">
    <location>
        <begin position="137"/>
        <end position="159"/>
    </location>
</feature>
<evidence type="ECO:0000313" key="12">
    <source>
        <dbReference type="Proteomes" id="UP000596929"/>
    </source>
</evidence>
<feature type="transmembrane region" description="Helical" evidence="10">
    <location>
        <begin position="320"/>
        <end position="343"/>
    </location>
</feature>
<feature type="transmembrane region" description="Helical" evidence="10">
    <location>
        <begin position="236"/>
        <end position="257"/>
    </location>
</feature>
<feature type="transmembrane region" description="Helical" evidence="10">
    <location>
        <begin position="95"/>
        <end position="117"/>
    </location>
</feature>
<feature type="transmembrane region" description="Helical" evidence="10">
    <location>
        <begin position="391"/>
        <end position="409"/>
    </location>
</feature>
<dbReference type="Pfam" id="PF01554">
    <property type="entry name" value="MatE"/>
    <property type="match status" value="2"/>
</dbReference>
<dbReference type="RefSeq" id="WP_032117732.1">
    <property type="nucleotide sequence ID" value="NZ_JACOOO010000043.1"/>
</dbReference>
<keyword evidence="12" id="KW-1185">Reference proteome</keyword>
<feature type="transmembrane region" description="Helical" evidence="10">
    <location>
        <begin position="16"/>
        <end position="36"/>
    </location>
</feature>
<dbReference type="InterPro" id="IPR045070">
    <property type="entry name" value="MATE_MepA-like"/>
</dbReference>
<keyword evidence="9" id="KW-0046">Antibiotic resistance</keyword>
<protein>
    <recommendedName>
        <fullName evidence="3">Multidrug export protein MepA</fullName>
    </recommendedName>
</protein>
<dbReference type="EMBL" id="JACOOO010000043">
    <property type="protein sequence ID" value="MBC5630769.1"/>
    <property type="molecule type" value="Genomic_DNA"/>
</dbReference>
<reference evidence="11 12" key="1">
    <citation type="submission" date="2020-08" db="EMBL/GenBank/DDBJ databases">
        <title>Genome public.</title>
        <authorList>
            <person name="Liu C."/>
            <person name="Sun Q."/>
        </authorList>
    </citation>
    <scope>NUCLEOTIDE SEQUENCE [LARGE SCALE GENOMIC DNA]</scope>
    <source>
        <strain evidence="11 12">NSJ-6</strain>
    </source>
</reference>
<feature type="transmembrane region" description="Helical" evidence="10">
    <location>
        <begin position="363"/>
        <end position="384"/>
    </location>
</feature>
<dbReference type="InterPro" id="IPR002528">
    <property type="entry name" value="MATE_fam"/>
</dbReference>
<evidence type="ECO:0000256" key="7">
    <source>
        <dbReference type="ARBA" id="ARBA00022989"/>
    </source>
</evidence>
<dbReference type="InterPro" id="IPR051327">
    <property type="entry name" value="MATE_MepA_subfamily"/>
</dbReference>
<dbReference type="Proteomes" id="UP000596929">
    <property type="component" value="Unassembled WGS sequence"/>
</dbReference>
<organism evidence="11 12">
    <name type="scientific">Clostridium hominis</name>
    <dbReference type="NCBI Taxonomy" id="2763036"/>
    <lineage>
        <taxon>Bacteria</taxon>
        <taxon>Bacillati</taxon>
        <taxon>Bacillota</taxon>
        <taxon>Clostridia</taxon>
        <taxon>Eubacteriales</taxon>
        <taxon>Clostridiaceae</taxon>
        <taxon>Clostridium</taxon>
    </lineage>
</organism>
<feature type="transmembrane region" description="Helical" evidence="10">
    <location>
        <begin position="48"/>
        <end position="74"/>
    </location>
</feature>
<sequence length="458" mass="50589">MNNKNDFTEGSVSKNILRLAIPMTFAQLINILYNIVDRIYIGRIPDASTLALTGIGVTFPIITIIMAFANLFGMGGAPLFSIERGKGNNNSAEEIMGNSFALLIISGILLTILGLIFKRPLLLLLGASENTFAYANNYITIYLLGSVFVMISLGMNSFINSQGFGRVGMMTILLGAIVNIILDPIFIFIFHMGVKGAALATIISQFLSALWVLRFLTGHNTLLRLKRKNFKINLLILKDIITLGLSGFITAITNSIVQMVCNITLQSYGGDLYVGIMTVINSIREIITMPISGIVNGSQPILGYNYGAEKYNRVKSGIKFMSITCIAYTTFIWIILSILPEFFIKIFNNDANLIKFGVPSMHIYFFGFFMMSFQFSGQAVYVALKESKKAIFFSLLRKIIIVVPLTLLLPRMFNLGVNGVFLAEPISNFIGGIACYLTMLLTIWPSLTKKNSLLNHAV</sequence>
<feature type="transmembrane region" description="Helical" evidence="10">
    <location>
        <begin position="171"/>
        <end position="190"/>
    </location>
</feature>
<dbReference type="PANTHER" id="PTHR43823">
    <property type="entry name" value="SPORULATION PROTEIN YKVU"/>
    <property type="match status" value="1"/>
</dbReference>
<feature type="transmembrane region" description="Helical" evidence="10">
    <location>
        <begin position="429"/>
        <end position="447"/>
    </location>
</feature>
<evidence type="ECO:0000313" key="11">
    <source>
        <dbReference type="EMBL" id="MBC5630769.1"/>
    </source>
</evidence>
<dbReference type="PIRSF" id="PIRSF006603">
    <property type="entry name" value="DinF"/>
    <property type="match status" value="1"/>
</dbReference>
<dbReference type="CDD" id="cd13143">
    <property type="entry name" value="MATE_MepA_like"/>
    <property type="match status" value="1"/>
</dbReference>
<evidence type="ECO:0000256" key="6">
    <source>
        <dbReference type="ARBA" id="ARBA00022692"/>
    </source>
</evidence>
<accession>A0ABR7DH89</accession>
<evidence type="ECO:0000256" key="4">
    <source>
        <dbReference type="ARBA" id="ARBA00022448"/>
    </source>
</evidence>
<comment type="similarity">
    <text evidence="2">Belongs to the multi antimicrobial extrusion (MATE) (TC 2.A.66.1) family. MepA subfamily.</text>
</comment>
<gene>
    <name evidence="11" type="ORF">H8S20_18095</name>
</gene>
<keyword evidence="8 10" id="KW-0472">Membrane</keyword>